<feature type="domain" description="Peptidase S9 prolyl oligopeptidase catalytic" evidence="5">
    <location>
        <begin position="479"/>
        <end position="685"/>
    </location>
</feature>
<dbReference type="PANTHER" id="PTHR42776">
    <property type="entry name" value="SERINE PEPTIDASE S9 FAMILY MEMBER"/>
    <property type="match status" value="1"/>
</dbReference>
<organism evidence="6 7">
    <name type="scientific">Lysobacter yangpyeongensis</name>
    <dbReference type="NCBI Taxonomy" id="346182"/>
    <lineage>
        <taxon>Bacteria</taxon>
        <taxon>Pseudomonadati</taxon>
        <taxon>Pseudomonadota</taxon>
        <taxon>Gammaproteobacteria</taxon>
        <taxon>Lysobacterales</taxon>
        <taxon>Lysobacteraceae</taxon>
        <taxon>Lysobacter</taxon>
    </lineage>
</organism>
<dbReference type="Pfam" id="PF00326">
    <property type="entry name" value="Peptidase_S9"/>
    <property type="match status" value="1"/>
</dbReference>
<dbReference type="EMBL" id="JBHSNM010000002">
    <property type="protein sequence ID" value="MFC5569839.1"/>
    <property type="molecule type" value="Genomic_DNA"/>
</dbReference>
<keyword evidence="2" id="KW-0720">Serine protease</keyword>
<dbReference type="Pfam" id="PF07676">
    <property type="entry name" value="PD40"/>
    <property type="match status" value="3"/>
</dbReference>
<evidence type="ECO:0000259" key="5">
    <source>
        <dbReference type="Pfam" id="PF00326"/>
    </source>
</evidence>
<keyword evidence="7" id="KW-1185">Reference proteome</keyword>
<feature type="region of interest" description="Disordered" evidence="3">
    <location>
        <begin position="105"/>
        <end position="127"/>
    </location>
</feature>
<feature type="chain" id="PRO_5046203231" evidence="4">
    <location>
        <begin position="24"/>
        <end position="687"/>
    </location>
</feature>
<comment type="caution">
    <text evidence="6">The sequence shown here is derived from an EMBL/GenBank/DDBJ whole genome shotgun (WGS) entry which is preliminary data.</text>
</comment>
<keyword evidence="1" id="KW-0378">Hydrolase</keyword>
<evidence type="ECO:0000256" key="2">
    <source>
        <dbReference type="ARBA" id="ARBA00022825"/>
    </source>
</evidence>
<dbReference type="Gene3D" id="3.40.50.1820">
    <property type="entry name" value="alpha/beta hydrolase"/>
    <property type="match status" value="1"/>
</dbReference>
<evidence type="ECO:0000256" key="1">
    <source>
        <dbReference type="ARBA" id="ARBA00022801"/>
    </source>
</evidence>
<dbReference type="InterPro" id="IPR011659">
    <property type="entry name" value="WD40"/>
</dbReference>
<dbReference type="RefSeq" id="WP_386754159.1">
    <property type="nucleotide sequence ID" value="NZ_JBHSNM010000002.1"/>
</dbReference>
<dbReference type="SUPFAM" id="SSF53474">
    <property type="entry name" value="alpha/beta-Hydrolases"/>
    <property type="match status" value="1"/>
</dbReference>
<sequence length="687" mass="76121">MRPSAIHCLAAITTLLLLAPAYAAPARFGIDDMARLADLAEPDLSPDGSALVYSVSTVNTEEDLAQTDLWRVGYDGSERVQLTHTPKHGESRPQWSPDGHAIAFLSDGPAPEKAAPGKGGDEDDDDATSQVWLMPAQGGSARRITAFASGVDDFVWAPDGQRIAVIVRDPERPAGAPKPKNPPPIVTTRYQFKEDGTGYLDARRTHLYVVDIASGKTEQITSGAHDELLPAWSPDGKHIAYVTKRGDDPDRHLNYDIYLVEPRAGATERQLTTFAGSDLDPYWETRPAWSPDSTRIAYLRSGEDKWIYYAPWQLAIVDIATGQETVPAPIDRCFYKPRWSADGRSVYALIEQSRVTHLSRIDLIDGRVTELTHGNRFDYDLAVAHPPGAPDRVVVLGEGDRHPYRIAAVEDGGLRVLADHNEFLADRTLVPAEDIAFRSADGTPIEGLLVKPVDYQPGKRYPTILRVHGGPVYQFSHEFMLDWQVYAANGYAVLAVNPRGSSGRGFDFAKAIYADWGHLDAQDVLAGVDFVVTNGIADPQRLGIGGWSYGAILTNAVIARDARFKAAISGAGASNMYAMYGHDQYVREYTLELGAPWSDREQYDRASWPFLHADRITTPTLFQCAQEDFNVPCLGAEQMYQALRARDVPTQLVLYPGENHQLSVPSYLRDRMQRNLRWYDRYLKEAP</sequence>
<evidence type="ECO:0000313" key="6">
    <source>
        <dbReference type="EMBL" id="MFC5569839.1"/>
    </source>
</evidence>
<dbReference type="PANTHER" id="PTHR42776:SF27">
    <property type="entry name" value="DIPEPTIDYL PEPTIDASE FAMILY MEMBER 6"/>
    <property type="match status" value="1"/>
</dbReference>
<gene>
    <name evidence="6" type="ORF">ACFPN1_07170</name>
</gene>
<keyword evidence="2" id="KW-0645">Protease</keyword>
<proteinExistence type="predicted"/>
<reference evidence="7" key="1">
    <citation type="journal article" date="2019" name="Int. J. Syst. Evol. Microbiol.">
        <title>The Global Catalogue of Microorganisms (GCM) 10K type strain sequencing project: providing services to taxonomists for standard genome sequencing and annotation.</title>
        <authorList>
            <consortium name="The Broad Institute Genomics Platform"/>
            <consortium name="The Broad Institute Genome Sequencing Center for Infectious Disease"/>
            <person name="Wu L."/>
            <person name="Ma J."/>
        </authorList>
    </citation>
    <scope>NUCLEOTIDE SEQUENCE [LARGE SCALE GENOMIC DNA]</scope>
    <source>
        <strain evidence="7">KACC 11407</strain>
    </source>
</reference>
<evidence type="ECO:0000256" key="4">
    <source>
        <dbReference type="SAM" id="SignalP"/>
    </source>
</evidence>
<name>A0ABW0SM89_9GAMM</name>
<dbReference type="InterPro" id="IPR001375">
    <property type="entry name" value="Peptidase_S9_cat"/>
</dbReference>
<evidence type="ECO:0000256" key="3">
    <source>
        <dbReference type="SAM" id="MobiDB-lite"/>
    </source>
</evidence>
<keyword evidence="4" id="KW-0732">Signal</keyword>
<accession>A0ABW0SM89</accession>
<dbReference type="InterPro" id="IPR011042">
    <property type="entry name" value="6-blade_b-propeller_TolB-like"/>
</dbReference>
<dbReference type="InterPro" id="IPR029058">
    <property type="entry name" value="AB_hydrolase_fold"/>
</dbReference>
<feature type="signal peptide" evidence="4">
    <location>
        <begin position="1"/>
        <end position="23"/>
    </location>
</feature>
<dbReference type="SUPFAM" id="SSF82171">
    <property type="entry name" value="DPP6 N-terminal domain-like"/>
    <property type="match status" value="1"/>
</dbReference>
<dbReference type="Gene3D" id="2.120.10.30">
    <property type="entry name" value="TolB, C-terminal domain"/>
    <property type="match status" value="3"/>
</dbReference>
<protein>
    <submittedName>
        <fullName evidence="6">S9 family peptidase</fullName>
    </submittedName>
</protein>
<evidence type="ECO:0000313" key="7">
    <source>
        <dbReference type="Proteomes" id="UP001596036"/>
    </source>
</evidence>
<dbReference type="Proteomes" id="UP001596036">
    <property type="component" value="Unassembled WGS sequence"/>
</dbReference>